<feature type="transmembrane region" description="Helical" evidence="2">
    <location>
        <begin position="12"/>
        <end position="34"/>
    </location>
</feature>
<reference evidence="3 4" key="1">
    <citation type="submission" date="2020-02" db="EMBL/GenBank/DDBJ databases">
        <title>Genomic and physiological characterization of two novel Nitrospinaceae genera.</title>
        <authorList>
            <person name="Mueller A.J."/>
            <person name="Jung M.-Y."/>
            <person name="Strachan C.R."/>
            <person name="Herbold C.W."/>
            <person name="Kirkegaard R.H."/>
            <person name="Daims H."/>
        </authorList>
    </citation>
    <scope>NUCLEOTIDE SEQUENCE [LARGE SCALE GENOMIC DNA]</scope>
    <source>
        <strain evidence="3">EB</strain>
    </source>
</reference>
<dbReference type="Proteomes" id="UP000594688">
    <property type="component" value="Chromosome"/>
</dbReference>
<dbReference type="EMBL" id="CP048685">
    <property type="protein sequence ID" value="QPJ61665.1"/>
    <property type="molecule type" value="Genomic_DNA"/>
</dbReference>
<feature type="region of interest" description="Disordered" evidence="1">
    <location>
        <begin position="76"/>
        <end position="96"/>
    </location>
</feature>
<sequence>MFNLKKRLTDPGYWLYAALIYLLFSVGLLVVTFLDAKAAELTPVKANTQCGTLNHGNGLIENLYDENQDGTPDRFTLTGLDRTSQPRQHPLFYGQDENQDGEWTVWIDRKEDGINGNEEIYQQ</sequence>
<proteinExistence type="predicted"/>
<evidence type="ECO:0000313" key="3">
    <source>
        <dbReference type="EMBL" id="QPJ61665.1"/>
    </source>
</evidence>
<organism evidence="3 4">
    <name type="scientific">Candidatus Nitronauta litoralis</name>
    <dbReference type="NCBI Taxonomy" id="2705533"/>
    <lineage>
        <taxon>Bacteria</taxon>
        <taxon>Pseudomonadati</taxon>
        <taxon>Nitrospinota/Tectimicrobiota group</taxon>
        <taxon>Nitrospinota</taxon>
        <taxon>Nitrospinia</taxon>
        <taxon>Nitrospinales</taxon>
        <taxon>Nitrospinaceae</taxon>
        <taxon>Candidatus Nitronauta</taxon>
    </lineage>
</organism>
<evidence type="ECO:0000256" key="2">
    <source>
        <dbReference type="SAM" id="Phobius"/>
    </source>
</evidence>
<keyword evidence="2" id="KW-0812">Transmembrane</keyword>
<keyword evidence="2" id="KW-0472">Membrane</keyword>
<evidence type="ECO:0000313" key="4">
    <source>
        <dbReference type="Proteomes" id="UP000594688"/>
    </source>
</evidence>
<protein>
    <submittedName>
        <fullName evidence="3">Uncharacterized protein</fullName>
    </submittedName>
</protein>
<gene>
    <name evidence="3" type="ORF">G3M70_07110</name>
</gene>
<keyword evidence="2" id="KW-1133">Transmembrane helix</keyword>
<dbReference type="AlphaFoldDB" id="A0A7T0FZX2"/>
<accession>A0A7T0FZX2</accession>
<evidence type="ECO:0000256" key="1">
    <source>
        <dbReference type="SAM" id="MobiDB-lite"/>
    </source>
</evidence>
<dbReference type="KEGG" id="nli:G3M70_07110"/>
<name>A0A7T0FZX2_9BACT</name>